<reference evidence="1 2" key="1">
    <citation type="submission" date="2019-07" db="EMBL/GenBank/DDBJ databases">
        <title>Whole genome shotgun sequence of Segetibacter aerophilus NBRC 106135.</title>
        <authorList>
            <person name="Hosoyama A."/>
            <person name="Uohara A."/>
            <person name="Ohji S."/>
            <person name="Ichikawa N."/>
        </authorList>
    </citation>
    <scope>NUCLEOTIDE SEQUENCE [LARGE SCALE GENOMIC DNA]</scope>
    <source>
        <strain evidence="1 2">NBRC 106135</strain>
    </source>
</reference>
<proteinExistence type="predicted"/>
<dbReference type="AlphaFoldDB" id="A0A512BEY6"/>
<evidence type="ECO:0000313" key="1">
    <source>
        <dbReference type="EMBL" id="GEO10397.1"/>
    </source>
</evidence>
<evidence type="ECO:0000313" key="2">
    <source>
        <dbReference type="Proteomes" id="UP000321513"/>
    </source>
</evidence>
<name>A0A512BEY6_9BACT</name>
<protein>
    <submittedName>
        <fullName evidence="1">Uncharacterized protein</fullName>
    </submittedName>
</protein>
<sequence length="99" mass="11597">MKKIIVLLLIIFTLFAAYSSKPDDKTCIIEAVKSVWGPLTPTTERPVYYEQFMDLTSKLVEIDDWIFLKRIKYKFTSEKKTVAFGAFKKVFTFNRTSKK</sequence>
<comment type="caution">
    <text evidence="1">The sequence shown here is derived from an EMBL/GenBank/DDBJ whole genome shotgun (WGS) entry which is preliminary data.</text>
</comment>
<keyword evidence="2" id="KW-1185">Reference proteome</keyword>
<dbReference type="OrthoDB" id="679300at2"/>
<dbReference type="EMBL" id="BJYT01000010">
    <property type="protein sequence ID" value="GEO10397.1"/>
    <property type="molecule type" value="Genomic_DNA"/>
</dbReference>
<gene>
    <name evidence="1" type="ORF">SAE01_28930</name>
</gene>
<accession>A0A512BEY6</accession>
<dbReference type="RefSeq" id="WP_147204510.1">
    <property type="nucleotide sequence ID" value="NZ_BJYT01000010.1"/>
</dbReference>
<organism evidence="1 2">
    <name type="scientific">Segetibacter aerophilus</name>
    <dbReference type="NCBI Taxonomy" id="670293"/>
    <lineage>
        <taxon>Bacteria</taxon>
        <taxon>Pseudomonadati</taxon>
        <taxon>Bacteroidota</taxon>
        <taxon>Chitinophagia</taxon>
        <taxon>Chitinophagales</taxon>
        <taxon>Chitinophagaceae</taxon>
        <taxon>Segetibacter</taxon>
    </lineage>
</organism>
<dbReference type="Proteomes" id="UP000321513">
    <property type="component" value="Unassembled WGS sequence"/>
</dbReference>